<feature type="region of interest" description="Disordered" evidence="5">
    <location>
        <begin position="1"/>
        <end position="33"/>
    </location>
</feature>
<dbReference type="AlphaFoldDB" id="A0A8J2UPA6"/>
<dbReference type="InterPro" id="IPR015292">
    <property type="entry name" value="Tscrpt_reg_YbiH_C"/>
</dbReference>
<dbReference type="InterPro" id="IPR001647">
    <property type="entry name" value="HTH_TetR"/>
</dbReference>
<dbReference type="Pfam" id="PF00440">
    <property type="entry name" value="TetR_N"/>
    <property type="match status" value="1"/>
</dbReference>
<keyword evidence="1" id="KW-0805">Transcription regulation</keyword>
<comment type="caution">
    <text evidence="7">The sequence shown here is derived from an EMBL/GenBank/DDBJ whole genome shotgun (WGS) entry which is preliminary data.</text>
</comment>
<keyword evidence="2 4" id="KW-0238">DNA-binding</keyword>
<gene>
    <name evidence="7" type="ORF">GCM10007205_06070</name>
</gene>
<feature type="domain" description="HTH tetR-type" evidence="6">
    <location>
        <begin position="36"/>
        <end position="96"/>
    </location>
</feature>
<dbReference type="PROSITE" id="PS50977">
    <property type="entry name" value="HTH_TETR_2"/>
    <property type="match status" value="1"/>
</dbReference>
<keyword evidence="8" id="KW-1185">Reference proteome</keyword>
<dbReference type="InterPro" id="IPR050109">
    <property type="entry name" value="HTH-type_TetR-like_transc_reg"/>
</dbReference>
<feature type="compositionally biased region" description="Low complexity" evidence="5">
    <location>
        <begin position="1"/>
        <end position="10"/>
    </location>
</feature>
<dbReference type="GO" id="GO:0003700">
    <property type="term" value="F:DNA-binding transcription factor activity"/>
    <property type="evidence" value="ECO:0007669"/>
    <property type="project" value="TreeGrafter"/>
</dbReference>
<protein>
    <submittedName>
        <fullName evidence="7">TetR family transcriptional regulator</fullName>
    </submittedName>
</protein>
<dbReference type="Gene3D" id="1.10.10.60">
    <property type="entry name" value="Homeodomain-like"/>
    <property type="match status" value="1"/>
</dbReference>
<dbReference type="EMBL" id="BMCG01000001">
    <property type="protein sequence ID" value="GGB99524.1"/>
    <property type="molecule type" value="Genomic_DNA"/>
</dbReference>
<dbReference type="Proteomes" id="UP000620266">
    <property type="component" value="Unassembled WGS sequence"/>
</dbReference>
<reference evidence="7" key="1">
    <citation type="journal article" date="2014" name="Int. J. Syst. Evol. Microbiol.">
        <title>Complete genome sequence of Corynebacterium casei LMG S-19264T (=DSM 44701T), isolated from a smear-ripened cheese.</title>
        <authorList>
            <consortium name="US DOE Joint Genome Institute (JGI-PGF)"/>
            <person name="Walter F."/>
            <person name="Albersmeier A."/>
            <person name="Kalinowski J."/>
            <person name="Ruckert C."/>
        </authorList>
    </citation>
    <scope>NUCLEOTIDE SEQUENCE</scope>
    <source>
        <strain evidence="7">CCM 7086</strain>
    </source>
</reference>
<dbReference type="Gene3D" id="1.10.357.10">
    <property type="entry name" value="Tetracycline Repressor, domain 2"/>
    <property type="match status" value="1"/>
</dbReference>
<dbReference type="InterPro" id="IPR009057">
    <property type="entry name" value="Homeodomain-like_sf"/>
</dbReference>
<accession>A0A8J2UPA6</accession>
<proteinExistence type="predicted"/>
<dbReference type="Pfam" id="PF09209">
    <property type="entry name" value="CecR_C"/>
    <property type="match status" value="1"/>
</dbReference>
<organism evidence="7 8">
    <name type="scientific">Oxalicibacterium flavum</name>
    <dbReference type="NCBI Taxonomy" id="179467"/>
    <lineage>
        <taxon>Bacteria</taxon>
        <taxon>Pseudomonadati</taxon>
        <taxon>Pseudomonadota</taxon>
        <taxon>Betaproteobacteria</taxon>
        <taxon>Burkholderiales</taxon>
        <taxon>Oxalobacteraceae</taxon>
        <taxon>Oxalicibacterium</taxon>
    </lineage>
</organism>
<evidence type="ECO:0000256" key="2">
    <source>
        <dbReference type="ARBA" id="ARBA00023125"/>
    </source>
</evidence>
<dbReference type="SUPFAM" id="SSF46689">
    <property type="entry name" value="Homeodomain-like"/>
    <property type="match status" value="1"/>
</dbReference>
<evidence type="ECO:0000259" key="6">
    <source>
        <dbReference type="PROSITE" id="PS50977"/>
    </source>
</evidence>
<keyword evidence="3" id="KW-0804">Transcription</keyword>
<dbReference type="InterPro" id="IPR036271">
    <property type="entry name" value="Tet_transcr_reg_TetR-rel_C_sf"/>
</dbReference>
<reference evidence="7" key="2">
    <citation type="submission" date="2020-09" db="EMBL/GenBank/DDBJ databases">
        <authorList>
            <person name="Sun Q."/>
            <person name="Sedlacek I."/>
        </authorList>
    </citation>
    <scope>NUCLEOTIDE SEQUENCE</scope>
    <source>
        <strain evidence="7">CCM 7086</strain>
    </source>
</reference>
<sequence length="256" mass="28305">MAGMTATRPSSPRPAAPAITEPEPHDATRRQRADGAEARHRLLYAALRLFAEKGFSKTSTRDIAQAAGINVASIKYYFADKAGLYRAAFTEPLGGFCERSVLDDAQHLTLHEALVLFFTDFLAPLKQSELVQLCIRLHFREMLEPTGIWAEEIDKTIHPSHASLIRVLQQHMGIKRADDDLHRLAFAISGLALQIYVSRDIIQAIRPALIDSPAQLDRWAAQLADYAQAMVETAIAQRAPAGRQEAASVPSKKKKT</sequence>
<dbReference type="PANTHER" id="PTHR30055:SF234">
    <property type="entry name" value="HTH-TYPE TRANSCRIPTIONAL REGULATOR BETI"/>
    <property type="match status" value="1"/>
</dbReference>
<evidence type="ECO:0000313" key="7">
    <source>
        <dbReference type="EMBL" id="GGB99524.1"/>
    </source>
</evidence>
<evidence type="ECO:0000256" key="5">
    <source>
        <dbReference type="SAM" id="MobiDB-lite"/>
    </source>
</evidence>
<name>A0A8J2UPA6_9BURK</name>
<dbReference type="PRINTS" id="PR00455">
    <property type="entry name" value="HTHTETR"/>
</dbReference>
<evidence type="ECO:0000256" key="1">
    <source>
        <dbReference type="ARBA" id="ARBA00023015"/>
    </source>
</evidence>
<dbReference type="SUPFAM" id="SSF48498">
    <property type="entry name" value="Tetracyclin repressor-like, C-terminal domain"/>
    <property type="match status" value="1"/>
</dbReference>
<evidence type="ECO:0000256" key="4">
    <source>
        <dbReference type="PROSITE-ProRule" id="PRU00335"/>
    </source>
</evidence>
<feature type="compositionally biased region" description="Basic and acidic residues" evidence="5">
    <location>
        <begin position="22"/>
        <end position="33"/>
    </location>
</feature>
<dbReference type="PANTHER" id="PTHR30055">
    <property type="entry name" value="HTH-TYPE TRANSCRIPTIONAL REGULATOR RUTR"/>
    <property type="match status" value="1"/>
</dbReference>
<dbReference type="GO" id="GO:0000976">
    <property type="term" value="F:transcription cis-regulatory region binding"/>
    <property type="evidence" value="ECO:0007669"/>
    <property type="project" value="TreeGrafter"/>
</dbReference>
<evidence type="ECO:0000313" key="8">
    <source>
        <dbReference type="Proteomes" id="UP000620266"/>
    </source>
</evidence>
<evidence type="ECO:0000256" key="3">
    <source>
        <dbReference type="ARBA" id="ARBA00023163"/>
    </source>
</evidence>
<feature type="DNA-binding region" description="H-T-H motif" evidence="4">
    <location>
        <begin position="59"/>
        <end position="78"/>
    </location>
</feature>